<gene>
    <name evidence="1" type="ORF">RUM44_008873</name>
</gene>
<protein>
    <submittedName>
        <fullName evidence="1">Uncharacterized protein</fullName>
    </submittedName>
</protein>
<dbReference type="EMBL" id="JAWJWF010000002">
    <property type="protein sequence ID" value="KAK6638444.1"/>
    <property type="molecule type" value="Genomic_DNA"/>
</dbReference>
<evidence type="ECO:0000313" key="1">
    <source>
        <dbReference type="EMBL" id="KAK6638444.1"/>
    </source>
</evidence>
<name>A0ABR1BDM4_POLSC</name>
<accession>A0ABR1BDM4</accession>
<evidence type="ECO:0000313" key="2">
    <source>
        <dbReference type="Proteomes" id="UP001359485"/>
    </source>
</evidence>
<proteinExistence type="predicted"/>
<keyword evidence="2" id="KW-1185">Reference proteome</keyword>
<dbReference type="Proteomes" id="UP001359485">
    <property type="component" value="Unassembled WGS sequence"/>
</dbReference>
<comment type="caution">
    <text evidence="1">The sequence shown here is derived from an EMBL/GenBank/DDBJ whole genome shotgun (WGS) entry which is preliminary data.</text>
</comment>
<reference evidence="1 2" key="1">
    <citation type="submission" date="2023-09" db="EMBL/GenBank/DDBJ databases">
        <title>Genomes of two closely related lineages of the louse Polyplax serrata with different host specificities.</title>
        <authorList>
            <person name="Martinu J."/>
            <person name="Tarabai H."/>
            <person name="Stefka J."/>
            <person name="Hypsa V."/>
        </authorList>
    </citation>
    <scope>NUCLEOTIDE SEQUENCE [LARGE SCALE GENOMIC DNA]</scope>
    <source>
        <strain evidence="1">98ZLc_SE</strain>
    </source>
</reference>
<organism evidence="1 2">
    <name type="scientific">Polyplax serrata</name>
    <name type="common">Common mouse louse</name>
    <dbReference type="NCBI Taxonomy" id="468196"/>
    <lineage>
        <taxon>Eukaryota</taxon>
        <taxon>Metazoa</taxon>
        <taxon>Ecdysozoa</taxon>
        <taxon>Arthropoda</taxon>
        <taxon>Hexapoda</taxon>
        <taxon>Insecta</taxon>
        <taxon>Pterygota</taxon>
        <taxon>Neoptera</taxon>
        <taxon>Paraneoptera</taxon>
        <taxon>Psocodea</taxon>
        <taxon>Troctomorpha</taxon>
        <taxon>Phthiraptera</taxon>
        <taxon>Anoplura</taxon>
        <taxon>Polyplacidae</taxon>
        <taxon>Polyplax</taxon>
    </lineage>
</organism>
<sequence>MDFNDDENIEWLMESSKTVENLGETGDDFERTERESIELCRFLQVLRISFESEPILVESKAKGTIKSEDNVQKLIRNLKALGYFFSIRTSEKKMDRQSELFEDMNSDNMIRRMQMLKKKEKQKEYPVVRPFWTFDKWKFSQLSLCPQKEGEELR</sequence>